<comment type="similarity">
    <text evidence="3">Belongs to the iron/ascorbate-dependent oxidoreductase family.</text>
</comment>
<organism evidence="5 6">
    <name type="scientific">Vitis rotundifolia</name>
    <name type="common">Muscadine grape</name>
    <dbReference type="NCBI Taxonomy" id="103349"/>
    <lineage>
        <taxon>Eukaryota</taxon>
        <taxon>Viridiplantae</taxon>
        <taxon>Streptophyta</taxon>
        <taxon>Embryophyta</taxon>
        <taxon>Tracheophyta</taxon>
        <taxon>Spermatophyta</taxon>
        <taxon>Magnoliopsida</taxon>
        <taxon>eudicotyledons</taxon>
        <taxon>Gunneridae</taxon>
        <taxon>Pentapetalae</taxon>
        <taxon>rosids</taxon>
        <taxon>Vitales</taxon>
        <taxon>Vitaceae</taxon>
        <taxon>Viteae</taxon>
        <taxon>Vitis</taxon>
    </lineage>
</organism>
<dbReference type="InterPro" id="IPR026992">
    <property type="entry name" value="DIOX_N"/>
</dbReference>
<keyword evidence="3" id="KW-0560">Oxidoreductase</keyword>
<name>A0AA39DSE0_VITRO</name>
<dbReference type="SUPFAM" id="SSF51197">
    <property type="entry name" value="Clavaminate synthase-like"/>
    <property type="match status" value="1"/>
</dbReference>
<dbReference type="GO" id="GO:0046872">
    <property type="term" value="F:metal ion binding"/>
    <property type="evidence" value="ECO:0007669"/>
    <property type="project" value="UniProtKB-KW"/>
</dbReference>
<accession>A0AA39DSE0</accession>
<dbReference type="InterPro" id="IPR005123">
    <property type="entry name" value="Oxoglu/Fe-dep_dioxygenase_dom"/>
</dbReference>
<dbReference type="Pfam" id="PF14226">
    <property type="entry name" value="DIOX_N"/>
    <property type="match status" value="1"/>
</dbReference>
<sequence length="271" mass="30658">MGSETLPKLPTINFSQQNLSPGTNSWFSTCIEVQHALEEYGHFVAVFDEATLEIHNAIFRTMKELFDLPTEAKIQNTSHKPYHGYVGQLPFIPLHESLGINNSTTQEGVQSFTKIMWPAGNQHFYESVHSYSKLLAELQEIVMRMVLESYGIKDGYDSHIGSTTYLLLVMKNQAPEMTVNNVTFPSHTDKSFTTILQQKQVSGLEIETKDGNWIAFEPPSPLPCVMAGDAFMAWSNGRIHSPNHQVVLRGNEERYSLGAVFFQQRDNKNTR</sequence>
<dbReference type="InterPro" id="IPR027443">
    <property type="entry name" value="IPNS-like_sf"/>
</dbReference>
<evidence type="ECO:0000256" key="2">
    <source>
        <dbReference type="ARBA" id="ARBA00023004"/>
    </source>
</evidence>
<keyword evidence="2 3" id="KW-0408">Iron</keyword>
<dbReference type="EMBL" id="JARBHA010000009">
    <property type="protein sequence ID" value="KAJ9692482.1"/>
    <property type="molecule type" value="Genomic_DNA"/>
</dbReference>
<keyword evidence="1 3" id="KW-0479">Metal-binding</keyword>
<dbReference type="AlphaFoldDB" id="A0AA39DSE0"/>
<feature type="domain" description="Fe2OG dioxygenase" evidence="4">
    <location>
        <begin position="163"/>
        <end position="265"/>
    </location>
</feature>
<protein>
    <recommendedName>
        <fullName evidence="4">Fe2OG dioxygenase domain-containing protein</fullName>
    </recommendedName>
</protein>
<reference evidence="5 6" key="1">
    <citation type="journal article" date="2023" name="BMC Biotechnol.">
        <title>Vitis rotundifolia cv Carlos genome sequencing.</title>
        <authorList>
            <person name="Huff M."/>
            <person name="Hulse-Kemp A."/>
            <person name="Scheffler B."/>
            <person name="Youngblood R."/>
            <person name="Simpson S."/>
            <person name="Babiker E."/>
            <person name="Staton M."/>
        </authorList>
    </citation>
    <scope>NUCLEOTIDE SEQUENCE [LARGE SCALE GENOMIC DNA]</scope>
    <source>
        <tissue evidence="5">Leaf</tissue>
    </source>
</reference>
<evidence type="ECO:0000256" key="3">
    <source>
        <dbReference type="RuleBase" id="RU003682"/>
    </source>
</evidence>
<dbReference type="GO" id="GO:0016491">
    <property type="term" value="F:oxidoreductase activity"/>
    <property type="evidence" value="ECO:0007669"/>
    <property type="project" value="UniProtKB-KW"/>
</dbReference>
<evidence type="ECO:0000256" key="1">
    <source>
        <dbReference type="ARBA" id="ARBA00022723"/>
    </source>
</evidence>
<proteinExistence type="inferred from homology"/>
<dbReference type="Pfam" id="PF03171">
    <property type="entry name" value="2OG-FeII_Oxy"/>
    <property type="match status" value="1"/>
</dbReference>
<dbReference type="Proteomes" id="UP001168098">
    <property type="component" value="Unassembled WGS sequence"/>
</dbReference>
<evidence type="ECO:0000313" key="5">
    <source>
        <dbReference type="EMBL" id="KAJ9692482.1"/>
    </source>
</evidence>
<dbReference type="InterPro" id="IPR044861">
    <property type="entry name" value="IPNS-like_FE2OG_OXY"/>
</dbReference>
<dbReference type="Gene3D" id="2.60.120.330">
    <property type="entry name" value="B-lactam Antibiotic, Isopenicillin N Synthase, Chain"/>
    <property type="match status" value="1"/>
</dbReference>
<dbReference type="InterPro" id="IPR050231">
    <property type="entry name" value="Iron_ascorbate_oxido_reductase"/>
</dbReference>
<evidence type="ECO:0000313" key="6">
    <source>
        <dbReference type="Proteomes" id="UP001168098"/>
    </source>
</evidence>
<comment type="caution">
    <text evidence="5">The sequence shown here is derived from an EMBL/GenBank/DDBJ whole genome shotgun (WGS) entry which is preliminary data.</text>
</comment>
<evidence type="ECO:0000259" key="4">
    <source>
        <dbReference type="PROSITE" id="PS51471"/>
    </source>
</evidence>
<gene>
    <name evidence="5" type="ORF">PVL29_011510</name>
</gene>
<dbReference type="PROSITE" id="PS51471">
    <property type="entry name" value="FE2OG_OXY"/>
    <property type="match status" value="1"/>
</dbReference>
<keyword evidence="6" id="KW-1185">Reference proteome</keyword>
<dbReference type="PANTHER" id="PTHR47990">
    <property type="entry name" value="2-OXOGLUTARATE (2OG) AND FE(II)-DEPENDENT OXYGENASE SUPERFAMILY PROTEIN-RELATED"/>
    <property type="match status" value="1"/>
</dbReference>